<keyword evidence="2" id="KW-1133">Transmembrane helix</keyword>
<organism evidence="3 4">
    <name type="scientific">Alloscardovia theropitheci</name>
    <dbReference type="NCBI Taxonomy" id="2496842"/>
    <lineage>
        <taxon>Bacteria</taxon>
        <taxon>Bacillati</taxon>
        <taxon>Actinomycetota</taxon>
        <taxon>Actinomycetes</taxon>
        <taxon>Bifidobacteriales</taxon>
        <taxon>Bifidobacteriaceae</taxon>
        <taxon>Alloscardovia</taxon>
    </lineage>
</organism>
<feature type="region of interest" description="Disordered" evidence="1">
    <location>
        <begin position="58"/>
        <end position="94"/>
    </location>
</feature>
<reference evidence="3 4" key="1">
    <citation type="submission" date="2018-12" db="EMBL/GenBank/DDBJ databases">
        <title>Alloscrdovia theropitheci sp. nov: a novel taxon from the feces of the bleeding-herat monkey (Theropithecus geleda).</title>
        <authorList>
            <person name="Modesto M."/>
        </authorList>
    </citation>
    <scope>NUCLEOTIDE SEQUENCE [LARGE SCALE GENOMIC DNA]</scope>
    <source>
        <strain evidence="3 4">GLDI4/2</strain>
    </source>
</reference>
<evidence type="ECO:0000256" key="1">
    <source>
        <dbReference type="SAM" id="MobiDB-lite"/>
    </source>
</evidence>
<sequence length="152" mass="16967">MDADVWRILGIVFLVATILLFIAVVVLYKALRIRDIQKILSGRAQSEEIEQMRHSRWGTWGTDDSEERVSNRSYGRHARAANPSTIHEMDDSSGLSSMITFSSDADMDEGETTLAPSRNTQLSSIMDEDEGETTLAQKYVDDEGVTTLAKHS</sequence>
<keyword evidence="2" id="KW-0812">Transmembrane</keyword>
<feature type="transmembrane region" description="Helical" evidence="2">
    <location>
        <begin position="6"/>
        <end position="28"/>
    </location>
</feature>
<evidence type="ECO:0000256" key="2">
    <source>
        <dbReference type="SAM" id="Phobius"/>
    </source>
</evidence>
<keyword evidence="4" id="KW-1185">Reference proteome</keyword>
<dbReference type="EMBL" id="RXLP01000002">
    <property type="protein sequence ID" value="TCD55008.1"/>
    <property type="molecule type" value="Genomic_DNA"/>
</dbReference>
<proteinExistence type="predicted"/>
<dbReference type="AlphaFoldDB" id="A0A4R0QTX7"/>
<evidence type="ECO:0000313" key="4">
    <source>
        <dbReference type="Proteomes" id="UP000291289"/>
    </source>
</evidence>
<keyword evidence="2" id="KW-0472">Membrane</keyword>
<dbReference type="OrthoDB" id="3231242at2"/>
<comment type="caution">
    <text evidence="3">The sequence shown here is derived from an EMBL/GenBank/DDBJ whole genome shotgun (WGS) entry which is preliminary data.</text>
</comment>
<dbReference type="Proteomes" id="UP000291289">
    <property type="component" value="Unassembled WGS sequence"/>
</dbReference>
<feature type="compositionally biased region" description="Polar residues" evidence="1">
    <location>
        <begin position="114"/>
        <end position="124"/>
    </location>
</feature>
<feature type="region of interest" description="Disordered" evidence="1">
    <location>
        <begin position="106"/>
        <end position="130"/>
    </location>
</feature>
<accession>A0A4R0QTX7</accession>
<dbReference type="RefSeq" id="WP_131283066.1">
    <property type="nucleotide sequence ID" value="NZ_RXLP01000002.1"/>
</dbReference>
<name>A0A4R0QTX7_9BIFI</name>
<gene>
    <name evidence="3" type="ORF">EJ419_01055</name>
</gene>
<evidence type="ECO:0000313" key="3">
    <source>
        <dbReference type="EMBL" id="TCD55008.1"/>
    </source>
</evidence>
<protein>
    <submittedName>
        <fullName evidence="3">Uncharacterized protein</fullName>
    </submittedName>
</protein>